<reference evidence="2 3" key="1">
    <citation type="submission" date="2024-01" db="EMBL/GenBank/DDBJ databases">
        <title>Genome assemblies of Stephania.</title>
        <authorList>
            <person name="Yang L."/>
        </authorList>
    </citation>
    <scope>NUCLEOTIDE SEQUENCE [LARGE SCALE GENOMIC DNA]</scope>
    <source>
        <strain evidence="2">JXDWG</strain>
        <tissue evidence="2">Leaf</tissue>
    </source>
</reference>
<name>A0AAP0JFT8_9MAGN</name>
<protein>
    <recommendedName>
        <fullName evidence="1">Aminotransferase-like plant mobile domain-containing protein</fullName>
    </recommendedName>
</protein>
<organism evidence="2 3">
    <name type="scientific">Stephania cephalantha</name>
    <dbReference type="NCBI Taxonomy" id="152367"/>
    <lineage>
        <taxon>Eukaryota</taxon>
        <taxon>Viridiplantae</taxon>
        <taxon>Streptophyta</taxon>
        <taxon>Embryophyta</taxon>
        <taxon>Tracheophyta</taxon>
        <taxon>Spermatophyta</taxon>
        <taxon>Magnoliopsida</taxon>
        <taxon>Ranunculales</taxon>
        <taxon>Menispermaceae</taxon>
        <taxon>Menispermoideae</taxon>
        <taxon>Cissampelideae</taxon>
        <taxon>Stephania</taxon>
    </lineage>
</organism>
<accession>A0AAP0JFT8</accession>
<dbReference type="InterPro" id="IPR019557">
    <property type="entry name" value="AminoTfrase-like_pln_mobile"/>
</dbReference>
<evidence type="ECO:0000313" key="2">
    <source>
        <dbReference type="EMBL" id="KAK9133062.1"/>
    </source>
</evidence>
<evidence type="ECO:0000259" key="1">
    <source>
        <dbReference type="Pfam" id="PF10536"/>
    </source>
</evidence>
<sequence length="138" mass="16004">MDQLQLRVSRWIQKHGTVNVGDKLVSILRTLDKLRPNEVTWNPYVNFRADGMVHSMEFYDGTLKHMHIVEPYYLERFQRQLGHVQDVPAPLYCPLEASRGSSALKHSVKYGFQQSTDRGGVTICWPLKFEVRRLNSSS</sequence>
<proteinExistence type="predicted"/>
<comment type="caution">
    <text evidence="2">The sequence shown here is derived from an EMBL/GenBank/DDBJ whole genome shotgun (WGS) entry which is preliminary data.</text>
</comment>
<dbReference type="Pfam" id="PF10536">
    <property type="entry name" value="PMD"/>
    <property type="match status" value="1"/>
</dbReference>
<dbReference type="EMBL" id="JBBNAG010000005">
    <property type="protein sequence ID" value="KAK9133062.1"/>
    <property type="molecule type" value="Genomic_DNA"/>
</dbReference>
<dbReference type="Proteomes" id="UP001419268">
    <property type="component" value="Unassembled WGS sequence"/>
</dbReference>
<feature type="domain" description="Aminotransferase-like plant mobile" evidence="1">
    <location>
        <begin position="4"/>
        <end position="95"/>
    </location>
</feature>
<dbReference type="AlphaFoldDB" id="A0AAP0JFT8"/>
<evidence type="ECO:0000313" key="3">
    <source>
        <dbReference type="Proteomes" id="UP001419268"/>
    </source>
</evidence>
<keyword evidence="3" id="KW-1185">Reference proteome</keyword>
<gene>
    <name evidence="2" type="ORF">Scep_012590</name>
</gene>